<evidence type="ECO:0000256" key="2">
    <source>
        <dbReference type="SAM" id="Phobius"/>
    </source>
</evidence>
<gene>
    <name evidence="4" type="ORF">Glove_83g35</name>
</gene>
<dbReference type="Proteomes" id="UP000266861">
    <property type="component" value="Unassembled WGS sequence"/>
</dbReference>
<evidence type="ECO:0000313" key="5">
    <source>
        <dbReference type="Proteomes" id="UP000266861"/>
    </source>
</evidence>
<evidence type="ECO:0000256" key="1">
    <source>
        <dbReference type="SAM" id="Coils"/>
    </source>
</evidence>
<dbReference type="EMBL" id="PQFF01000079">
    <property type="protein sequence ID" value="RHZ84305.1"/>
    <property type="molecule type" value="Genomic_DNA"/>
</dbReference>
<dbReference type="InterPro" id="IPR054000">
    <property type="entry name" value="MLKL_N"/>
</dbReference>
<dbReference type="OrthoDB" id="2314769at2759"/>
<feature type="coiled-coil region" evidence="1">
    <location>
        <begin position="345"/>
        <end position="426"/>
    </location>
</feature>
<keyword evidence="2" id="KW-1133">Transmembrane helix</keyword>
<dbReference type="AlphaFoldDB" id="A0A397J7G5"/>
<dbReference type="InterPro" id="IPR036537">
    <property type="entry name" value="Adaptor_Cbl_N_dom_sf"/>
</dbReference>
<keyword evidence="5" id="KW-1185">Reference proteome</keyword>
<feature type="transmembrane region" description="Helical" evidence="2">
    <location>
        <begin position="506"/>
        <end position="528"/>
    </location>
</feature>
<accession>A0A397J7G5</accession>
<evidence type="ECO:0000313" key="4">
    <source>
        <dbReference type="EMBL" id="RHZ84305.1"/>
    </source>
</evidence>
<dbReference type="InterPro" id="IPR059179">
    <property type="entry name" value="MLKL-like_MCAfunc"/>
</dbReference>
<dbReference type="STRING" id="1348612.A0A397J7G5"/>
<protein>
    <recommendedName>
        <fullName evidence="3">Mixed lineage kinase domain-containing protein</fullName>
    </recommendedName>
</protein>
<name>A0A397J7G5_9GLOM</name>
<keyword evidence="1" id="KW-0175">Coiled coil</keyword>
<keyword evidence="2" id="KW-0472">Membrane</keyword>
<evidence type="ECO:0000259" key="3">
    <source>
        <dbReference type="Pfam" id="PF22215"/>
    </source>
</evidence>
<reference evidence="4 5" key="1">
    <citation type="submission" date="2018-08" db="EMBL/GenBank/DDBJ databases">
        <title>Genome and evolution of the arbuscular mycorrhizal fungus Diversispora epigaea (formerly Glomus versiforme) and its bacterial endosymbionts.</title>
        <authorList>
            <person name="Sun X."/>
            <person name="Fei Z."/>
            <person name="Harrison M."/>
        </authorList>
    </citation>
    <scope>NUCLEOTIDE SEQUENCE [LARGE SCALE GENOMIC DNA]</scope>
    <source>
        <strain evidence="4 5">IT104</strain>
    </source>
</reference>
<feature type="coiled-coil region" evidence="1">
    <location>
        <begin position="282"/>
        <end position="309"/>
    </location>
</feature>
<dbReference type="CDD" id="cd21037">
    <property type="entry name" value="MLKL_NTD"/>
    <property type="match status" value="2"/>
</dbReference>
<sequence length="540" mass="62411">MSIVFAPLFDTVDKTMESLYTIYDNAKCNKKMCGTLIDRIKVVEQVIKSLKHFAKDVTQQESVFQKYLNANAVKEAYDLNIKEFEAACGDLKFPFDISKMISEELREKENKQILDELDLLEQYLLNYQKKMGEAFVPLFGIVYEVMVNLHTIYENAKWNKKMCGALIDRIGVVGQITKSLKHFAKDVTQQSVFQKHLNANAVKEKYDNYIKELEDVCEELQFPVYMITEEQREEENVQILNELNLPGLEMLEAFVPLFNSVYKVTESLYTIYDNAKCNKKMCGALIDRIEVVEQAIKSLKRKKQENAAKFRSKEYYLAWVRLTNILKNIKYFAEDVTQQSVFQKYSNANAVKEKYDNNIKELEDVCKDLQFSVYMISEEQREEENEQILNELDLLEQSMSEVSDGLKNISQQINILSDQLSSQKLNSGEIKVRNVEDHELTDPETKPGNVRGSQKTIVKRIFRKAYLVACKKIQAIEKNETAGSRSIQTQLVILNLLGKCPVKVTVWDFASVIVQVLGLFASTIIAKLERRTIRNRLKVL</sequence>
<proteinExistence type="predicted"/>
<dbReference type="GO" id="GO:0007166">
    <property type="term" value="P:cell surface receptor signaling pathway"/>
    <property type="evidence" value="ECO:0007669"/>
    <property type="project" value="InterPro"/>
</dbReference>
<comment type="caution">
    <text evidence="4">The sequence shown here is derived from an EMBL/GenBank/DDBJ whole genome shotgun (WGS) entry which is preliminary data.</text>
</comment>
<feature type="domain" description="Mixed lineage kinase" evidence="3">
    <location>
        <begin position="260"/>
        <end position="371"/>
    </location>
</feature>
<organism evidence="4 5">
    <name type="scientific">Diversispora epigaea</name>
    <dbReference type="NCBI Taxonomy" id="1348612"/>
    <lineage>
        <taxon>Eukaryota</taxon>
        <taxon>Fungi</taxon>
        <taxon>Fungi incertae sedis</taxon>
        <taxon>Mucoromycota</taxon>
        <taxon>Glomeromycotina</taxon>
        <taxon>Glomeromycetes</taxon>
        <taxon>Diversisporales</taxon>
        <taxon>Diversisporaceae</taxon>
        <taxon>Diversispora</taxon>
    </lineage>
</organism>
<dbReference type="Pfam" id="PF22215">
    <property type="entry name" value="MLKL_N"/>
    <property type="match status" value="1"/>
</dbReference>
<keyword evidence="2" id="KW-0812">Transmembrane</keyword>
<dbReference type="Gene3D" id="1.20.930.20">
    <property type="entry name" value="Adaptor protein Cbl, N-terminal domain"/>
    <property type="match status" value="2"/>
</dbReference>